<evidence type="ECO:0000259" key="8">
    <source>
        <dbReference type="PROSITE" id="PS51192"/>
    </source>
</evidence>
<sequence>MNKKTFEDFNLNPNIIKSVKLLGYENPSPVQSEVIPTALKGQDVIVKAQTGSGKTAAFAIPILENLEIEKNAVQALVLTPTRELAVQVTENFSTLGLYKRINAVSIYGKQPISIQKTKLSQRVHVVVGTPGRTMDHITKGTLNLEQVRYLVIDEADEMLNMGFIEQVEDIIKKVPKARQTLMFSATLSEEIQKHIVRYMKNPEVIEITPDKLTVEKINQRCYFINEIDKYKLLKDLITVEAMEKCILFCRTKKNVSDLASKMRASNYSVTEIHGDMVQQDRLSALKAFKEGEYSFIVATDVASRGIDVTGVSHVINYDIPLELEAYVHRIGRTGRAGNLGEAITFVTPYEEKFLKSIEEFIGMEIPRATPPSKEEIEKAPQTQVRPIIKKTNTSPKEVLKLYINAGKKKKIRRGDIVGALINSGNIPSESIGVIEVFDNYSHVDILNGDGPKLLKTMKELNLKGKPTKIQRARNN</sequence>
<comment type="caution">
    <text evidence="11">The sequence shown here is derived from an EMBL/GenBank/DDBJ whole genome shotgun (WGS) entry which is preliminary data.</text>
</comment>
<dbReference type="PROSITE" id="PS51195">
    <property type="entry name" value="Q_MOTIF"/>
    <property type="match status" value="1"/>
</dbReference>
<evidence type="ECO:0000259" key="10">
    <source>
        <dbReference type="PROSITE" id="PS51195"/>
    </source>
</evidence>
<dbReference type="CDD" id="cd18787">
    <property type="entry name" value="SF2_C_DEAD"/>
    <property type="match status" value="1"/>
</dbReference>
<dbReference type="Pfam" id="PF03880">
    <property type="entry name" value="DbpA"/>
    <property type="match status" value="1"/>
</dbReference>
<dbReference type="RefSeq" id="WP_209649561.1">
    <property type="nucleotide sequence ID" value="NZ_JAGGLL010000015.1"/>
</dbReference>
<evidence type="ECO:0000256" key="2">
    <source>
        <dbReference type="ARBA" id="ARBA00022801"/>
    </source>
</evidence>
<dbReference type="Gene3D" id="3.30.70.330">
    <property type="match status" value="1"/>
</dbReference>
<dbReference type="PROSITE" id="PS51192">
    <property type="entry name" value="HELICASE_ATP_BIND_1"/>
    <property type="match status" value="1"/>
</dbReference>
<dbReference type="SMART" id="SM00487">
    <property type="entry name" value="DEXDc"/>
    <property type="match status" value="1"/>
</dbReference>
<protein>
    <submittedName>
        <fullName evidence="11">Superfamily II DNA/RNA helicase</fullName>
    </submittedName>
</protein>
<feature type="domain" description="DEAD-box RNA helicase Q" evidence="10">
    <location>
        <begin position="4"/>
        <end position="32"/>
    </location>
</feature>
<organism evidence="11 12">
    <name type="scientific">Clostridium punense</name>
    <dbReference type="NCBI Taxonomy" id="1054297"/>
    <lineage>
        <taxon>Bacteria</taxon>
        <taxon>Bacillati</taxon>
        <taxon>Bacillota</taxon>
        <taxon>Clostridia</taxon>
        <taxon>Eubacteriales</taxon>
        <taxon>Clostridiaceae</taxon>
        <taxon>Clostridium</taxon>
    </lineage>
</organism>
<dbReference type="InterPro" id="IPR011545">
    <property type="entry name" value="DEAD/DEAH_box_helicase_dom"/>
</dbReference>
<reference evidence="11 12" key="1">
    <citation type="submission" date="2021-03" db="EMBL/GenBank/DDBJ databases">
        <title>Genomic Encyclopedia of Type Strains, Phase IV (KMG-IV): sequencing the most valuable type-strain genomes for metagenomic binning, comparative biology and taxonomic classification.</title>
        <authorList>
            <person name="Goeker M."/>
        </authorList>
    </citation>
    <scope>NUCLEOTIDE SEQUENCE [LARGE SCALE GENOMIC DNA]</scope>
    <source>
        <strain evidence="11 12">DSM 28650</strain>
    </source>
</reference>
<evidence type="ECO:0000256" key="3">
    <source>
        <dbReference type="ARBA" id="ARBA00022806"/>
    </source>
</evidence>
<dbReference type="EMBL" id="JAGGLL010000015">
    <property type="protein sequence ID" value="MBP2022342.1"/>
    <property type="molecule type" value="Genomic_DNA"/>
</dbReference>
<feature type="domain" description="Helicase ATP-binding" evidence="8">
    <location>
        <begin position="35"/>
        <end position="205"/>
    </location>
</feature>
<dbReference type="PROSITE" id="PS00039">
    <property type="entry name" value="DEAD_ATP_HELICASE"/>
    <property type="match status" value="1"/>
</dbReference>
<dbReference type="Gene3D" id="3.40.50.300">
    <property type="entry name" value="P-loop containing nucleotide triphosphate hydrolases"/>
    <property type="match status" value="2"/>
</dbReference>
<gene>
    <name evidence="11" type="ORF">J2Z44_002163</name>
</gene>
<keyword evidence="4 7" id="KW-0067">ATP-binding</keyword>
<dbReference type="InterPro" id="IPR027417">
    <property type="entry name" value="P-loop_NTPase"/>
</dbReference>
<accession>A0ABS4K3H7</accession>
<evidence type="ECO:0000256" key="6">
    <source>
        <dbReference type="PROSITE-ProRule" id="PRU00552"/>
    </source>
</evidence>
<dbReference type="PROSITE" id="PS51194">
    <property type="entry name" value="HELICASE_CTER"/>
    <property type="match status" value="1"/>
</dbReference>
<proteinExistence type="inferred from homology"/>
<dbReference type="PANTHER" id="PTHR47959:SF1">
    <property type="entry name" value="ATP-DEPENDENT RNA HELICASE DBPA"/>
    <property type="match status" value="1"/>
</dbReference>
<feature type="domain" description="Helicase C-terminal" evidence="9">
    <location>
        <begin position="231"/>
        <end position="377"/>
    </location>
</feature>
<dbReference type="InterPro" id="IPR001650">
    <property type="entry name" value="Helicase_C-like"/>
</dbReference>
<dbReference type="Pfam" id="PF00270">
    <property type="entry name" value="DEAD"/>
    <property type="match status" value="1"/>
</dbReference>
<keyword evidence="12" id="KW-1185">Reference proteome</keyword>
<dbReference type="Pfam" id="PF00271">
    <property type="entry name" value="Helicase_C"/>
    <property type="match status" value="1"/>
</dbReference>
<dbReference type="PANTHER" id="PTHR47959">
    <property type="entry name" value="ATP-DEPENDENT RNA HELICASE RHLE-RELATED"/>
    <property type="match status" value="1"/>
</dbReference>
<dbReference type="InterPro" id="IPR014014">
    <property type="entry name" value="RNA_helicase_DEAD_Q_motif"/>
</dbReference>
<dbReference type="CDD" id="cd00268">
    <property type="entry name" value="DEADc"/>
    <property type="match status" value="1"/>
</dbReference>
<dbReference type="SMART" id="SM00490">
    <property type="entry name" value="HELICc"/>
    <property type="match status" value="1"/>
</dbReference>
<dbReference type="InterPro" id="IPR050079">
    <property type="entry name" value="DEAD_box_RNA_helicase"/>
</dbReference>
<dbReference type="GO" id="GO:0004386">
    <property type="term" value="F:helicase activity"/>
    <property type="evidence" value="ECO:0007669"/>
    <property type="project" value="UniProtKB-KW"/>
</dbReference>
<keyword evidence="1 7" id="KW-0547">Nucleotide-binding</keyword>
<evidence type="ECO:0000256" key="5">
    <source>
        <dbReference type="ARBA" id="ARBA00038437"/>
    </source>
</evidence>
<evidence type="ECO:0000256" key="1">
    <source>
        <dbReference type="ARBA" id="ARBA00022741"/>
    </source>
</evidence>
<evidence type="ECO:0000313" key="12">
    <source>
        <dbReference type="Proteomes" id="UP001519308"/>
    </source>
</evidence>
<evidence type="ECO:0000313" key="11">
    <source>
        <dbReference type="EMBL" id="MBP2022342.1"/>
    </source>
</evidence>
<evidence type="ECO:0000256" key="7">
    <source>
        <dbReference type="RuleBase" id="RU000492"/>
    </source>
</evidence>
<dbReference type="InterPro" id="IPR000629">
    <property type="entry name" value="RNA-helicase_DEAD-box_CS"/>
</dbReference>
<keyword evidence="2 7" id="KW-0378">Hydrolase</keyword>
<evidence type="ECO:0000256" key="4">
    <source>
        <dbReference type="ARBA" id="ARBA00022840"/>
    </source>
</evidence>
<comment type="similarity">
    <text evidence="5 7">Belongs to the DEAD box helicase family.</text>
</comment>
<evidence type="ECO:0000259" key="9">
    <source>
        <dbReference type="PROSITE" id="PS51194"/>
    </source>
</evidence>
<dbReference type="InterPro" id="IPR014001">
    <property type="entry name" value="Helicase_ATP-bd"/>
</dbReference>
<dbReference type="SUPFAM" id="SSF52540">
    <property type="entry name" value="P-loop containing nucleoside triphosphate hydrolases"/>
    <property type="match status" value="1"/>
</dbReference>
<name>A0ABS4K3H7_9CLOT</name>
<keyword evidence="3 7" id="KW-0347">Helicase</keyword>
<dbReference type="InterPro" id="IPR005580">
    <property type="entry name" value="DbpA/CsdA_RNA-bd_dom"/>
</dbReference>
<dbReference type="InterPro" id="IPR012677">
    <property type="entry name" value="Nucleotide-bd_a/b_plait_sf"/>
</dbReference>
<dbReference type="Proteomes" id="UP001519308">
    <property type="component" value="Unassembled WGS sequence"/>
</dbReference>
<dbReference type="InterPro" id="IPR044742">
    <property type="entry name" value="DEAD/DEAH_RhlB"/>
</dbReference>
<feature type="short sequence motif" description="Q motif" evidence="6">
    <location>
        <begin position="4"/>
        <end position="32"/>
    </location>
</feature>